<accession>A0A8S5M182</accession>
<name>A0A8S5M182_9CAUD</name>
<dbReference type="EMBL" id="BK014793">
    <property type="protein sequence ID" value="DAD75988.1"/>
    <property type="molecule type" value="Genomic_DNA"/>
</dbReference>
<reference evidence="1" key="1">
    <citation type="journal article" date="2021" name="Proc. Natl. Acad. Sci. U.S.A.">
        <title>A Catalog of Tens of Thousands of Viruses from Human Metagenomes Reveals Hidden Associations with Chronic Diseases.</title>
        <authorList>
            <person name="Tisza M.J."/>
            <person name="Buck C.B."/>
        </authorList>
    </citation>
    <scope>NUCLEOTIDE SEQUENCE</scope>
    <source>
        <strain evidence="1">CtX926</strain>
    </source>
</reference>
<sequence length="130" mass="14401">MRRRMLMDLIFGGDSVKYEGTFTGNGTTEITIPMDFEPDYIYVKRTNLQIDVNAAYGCAILRDMYSGASYTTANLTNIVNGGFVYDIDGLYGNTTMWATHSSGNLTLHLSPANRLLADGEEYKIICGKFA</sequence>
<evidence type="ECO:0000313" key="1">
    <source>
        <dbReference type="EMBL" id="DAD75988.1"/>
    </source>
</evidence>
<organism evidence="1">
    <name type="scientific">Siphoviridae sp. ctX926</name>
    <dbReference type="NCBI Taxonomy" id="2826366"/>
    <lineage>
        <taxon>Viruses</taxon>
        <taxon>Duplodnaviria</taxon>
        <taxon>Heunggongvirae</taxon>
        <taxon>Uroviricota</taxon>
        <taxon>Caudoviricetes</taxon>
    </lineage>
</organism>
<proteinExistence type="predicted"/>
<protein>
    <submittedName>
        <fullName evidence="1">Uncharacterized protein</fullName>
    </submittedName>
</protein>